<dbReference type="HAMAP" id="MF_00163">
    <property type="entry name" value="Pep_deformylase"/>
    <property type="match status" value="1"/>
</dbReference>
<dbReference type="NCBIfam" id="NF001159">
    <property type="entry name" value="PRK00150.1-3"/>
    <property type="match status" value="1"/>
</dbReference>
<keyword evidence="2 4" id="KW-0479">Metal-binding</keyword>
<dbReference type="EMBL" id="BAABCA010000001">
    <property type="protein sequence ID" value="GAA4231100.1"/>
    <property type="molecule type" value="Genomic_DNA"/>
</dbReference>
<dbReference type="Proteomes" id="UP001501496">
    <property type="component" value="Unassembled WGS sequence"/>
</dbReference>
<feature type="binding site" evidence="4">
    <location>
        <position position="147"/>
    </location>
    <ligand>
        <name>Fe cation</name>
        <dbReference type="ChEBI" id="CHEBI:24875"/>
    </ligand>
</feature>
<dbReference type="SUPFAM" id="SSF56420">
    <property type="entry name" value="Peptide deformylase"/>
    <property type="match status" value="1"/>
</dbReference>
<dbReference type="InterPro" id="IPR023635">
    <property type="entry name" value="Peptide_deformylase"/>
</dbReference>
<keyword evidence="4" id="KW-0408">Iron</keyword>
<comment type="catalytic activity">
    <reaction evidence="4">
        <text>N-terminal N-formyl-L-methionyl-[peptide] + H2O = N-terminal L-methionyl-[peptide] + formate</text>
        <dbReference type="Rhea" id="RHEA:24420"/>
        <dbReference type="Rhea" id="RHEA-COMP:10639"/>
        <dbReference type="Rhea" id="RHEA-COMP:10640"/>
        <dbReference type="ChEBI" id="CHEBI:15377"/>
        <dbReference type="ChEBI" id="CHEBI:15740"/>
        <dbReference type="ChEBI" id="CHEBI:49298"/>
        <dbReference type="ChEBI" id="CHEBI:64731"/>
        <dbReference type="EC" id="3.5.1.88"/>
    </reaction>
</comment>
<dbReference type="PRINTS" id="PR01576">
    <property type="entry name" value="PDEFORMYLASE"/>
</dbReference>
<feature type="binding site" evidence="4">
    <location>
        <position position="143"/>
    </location>
    <ligand>
        <name>Fe cation</name>
        <dbReference type="ChEBI" id="CHEBI:24875"/>
    </ligand>
</feature>
<dbReference type="Gene3D" id="3.90.45.10">
    <property type="entry name" value="Peptide deformylase"/>
    <property type="match status" value="1"/>
</dbReference>
<evidence type="ECO:0000256" key="1">
    <source>
        <dbReference type="ARBA" id="ARBA00010759"/>
    </source>
</evidence>
<dbReference type="PANTHER" id="PTHR10458:SF22">
    <property type="entry name" value="PEPTIDE DEFORMYLASE"/>
    <property type="match status" value="1"/>
</dbReference>
<evidence type="ECO:0000256" key="3">
    <source>
        <dbReference type="ARBA" id="ARBA00022801"/>
    </source>
</evidence>
<dbReference type="PIRSF" id="PIRSF004749">
    <property type="entry name" value="Pep_def"/>
    <property type="match status" value="1"/>
</dbReference>
<sequence length="176" mass="20098">MNTKLDISYLGHEILRKKASHMSNVLDKNFQQLIDNMLFTVKQVNGLGIAAPQVYQSKRMFIIASKPSKRYPNAPEMAPIAIINPVILNHSEEKIKDWEGCLSIPGIRGLVPRYKSIDVAFTDRTGKQITQTFNDFVARIFQHELDHLNGIVFLDQLDSNKDIITEKEYQKIVSNL</sequence>
<dbReference type="Pfam" id="PF01327">
    <property type="entry name" value="Pep_deformylase"/>
    <property type="match status" value="1"/>
</dbReference>
<dbReference type="RefSeq" id="WP_344786199.1">
    <property type="nucleotide sequence ID" value="NZ_BAABCA010000001.1"/>
</dbReference>
<feature type="active site" evidence="4">
    <location>
        <position position="144"/>
    </location>
</feature>
<comment type="function">
    <text evidence="4">Removes the formyl group from the N-terminal Met of newly synthesized proteins. Requires at least a dipeptide for an efficient rate of reaction. N-terminal L-methionine is a prerequisite for activity but the enzyme has broad specificity at other positions.</text>
</comment>
<reference evidence="6" key="1">
    <citation type="journal article" date="2019" name="Int. J. Syst. Evol. Microbiol.">
        <title>The Global Catalogue of Microorganisms (GCM) 10K type strain sequencing project: providing services to taxonomists for standard genome sequencing and annotation.</title>
        <authorList>
            <consortium name="The Broad Institute Genomics Platform"/>
            <consortium name="The Broad Institute Genome Sequencing Center for Infectious Disease"/>
            <person name="Wu L."/>
            <person name="Ma J."/>
        </authorList>
    </citation>
    <scope>NUCLEOTIDE SEQUENCE [LARGE SCALE GENOMIC DNA]</scope>
    <source>
        <strain evidence="6">JCM 17630</strain>
    </source>
</reference>
<evidence type="ECO:0000256" key="2">
    <source>
        <dbReference type="ARBA" id="ARBA00022723"/>
    </source>
</evidence>
<evidence type="ECO:0000256" key="4">
    <source>
        <dbReference type="HAMAP-Rule" id="MF_00163"/>
    </source>
</evidence>
<dbReference type="PANTHER" id="PTHR10458">
    <property type="entry name" value="PEPTIDE DEFORMYLASE"/>
    <property type="match status" value="1"/>
</dbReference>
<proteinExistence type="inferred from homology"/>
<dbReference type="EC" id="3.5.1.88" evidence="4"/>
<organism evidence="5 6">
    <name type="scientific">Postechiella marina</name>
    <dbReference type="NCBI Taxonomy" id="943941"/>
    <lineage>
        <taxon>Bacteria</taxon>
        <taxon>Pseudomonadati</taxon>
        <taxon>Bacteroidota</taxon>
        <taxon>Flavobacteriia</taxon>
        <taxon>Flavobacteriales</taxon>
        <taxon>Flavobacteriaceae</taxon>
        <taxon>Postechiella</taxon>
    </lineage>
</organism>
<dbReference type="CDD" id="cd00487">
    <property type="entry name" value="Pep_deformylase"/>
    <property type="match status" value="1"/>
</dbReference>
<gene>
    <name evidence="5" type="primary">def_1</name>
    <name evidence="4" type="synonym">def</name>
    <name evidence="5" type="ORF">GCM10022291_02780</name>
</gene>
<dbReference type="InterPro" id="IPR036821">
    <property type="entry name" value="Peptide_deformylase_sf"/>
</dbReference>
<evidence type="ECO:0000313" key="5">
    <source>
        <dbReference type="EMBL" id="GAA4231100.1"/>
    </source>
</evidence>
<comment type="cofactor">
    <cofactor evidence="4">
        <name>Fe(2+)</name>
        <dbReference type="ChEBI" id="CHEBI:29033"/>
    </cofactor>
    <text evidence="4">Binds 1 Fe(2+) ion.</text>
</comment>
<feature type="binding site" evidence="4">
    <location>
        <position position="101"/>
    </location>
    <ligand>
        <name>Fe cation</name>
        <dbReference type="ChEBI" id="CHEBI:24875"/>
    </ligand>
</feature>
<dbReference type="NCBIfam" id="TIGR00079">
    <property type="entry name" value="pept_deformyl"/>
    <property type="match status" value="1"/>
</dbReference>
<protein>
    <recommendedName>
        <fullName evidence="4">Peptide deformylase</fullName>
        <shortName evidence="4">PDF</shortName>
        <ecNumber evidence="4">3.5.1.88</ecNumber>
    </recommendedName>
    <alternativeName>
        <fullName evidence="4">Polypeptide deformylase</fullName>
    </alternativeName>
</protein>
<comment type="caution">
    <text evidence="5">The sequence shown here is derived from an EMBL/GenBank/DDBJ whole genome shotgun (WGS) entry which is preliminary data.</text>
</comment>
<name>A0ABP8BZU3_9FLAO</name>
<comment type="similarity">
    <text evidence="1 4">Belongs to the polypeptide deformylase family.</text>
</comment>
<accession>A0ABP8BZU3</accession>
<keyword evidence="3 4" id="KW-0378">Hydrolase</keyword>
<keyword evidence="4" id="KW-0648">Protein biosynthesis</keyword>
<evidence type="ECO:0000313" key="6">
    <source>
        <dbReference type="Proteomes" id="UP001501496"/>
    </source>
</evidence>
<keyword evidence="6" id="KW-1185">Reference proteome</keyword>